<evidence type="ECO:0008006" key="3">
    <source>
        <dbReference type="Google" id="ProtNLM"/>
    </source>
</evidence>
<sequence length="370" mass="42529">MKSNFKTRALETKQNNQKIYSFFIPAKEILSFSDISRIHRDEQSELQGLQRKEVKKHINDILEYLNMENILFPNSIILAINEEVKFTKARGIKLNSDKYSMSGTLSIPIKEEGFRPAWIVDGQQRAIALSKCNKPNLPIPIIAFIADSLEVQREQFIRVNKTKPLPKGLIDELLPTINGILPSDLDSRKVPSAITELLNFDPKSPFYGLIQKVSVENNENFKPIIAHNSIITILKNSLNNTAGCLFPYVGINNGETDLDSILKIIYTYWNCVKKVFIEDWGKPSNQSRLMHGTGIFAIGALMDTIMRNVNPDDKRIENRVMKELQKLKPYCKWSGGIWEELNLEWKDIQNIPLHKKLLTTYLIRQFNKEI</sequence>
<dbReference type="Proteomes" id="UP000035526">
    <property type="component" value="Unassembled WGS sequence"/>
</dbReference>
<evidence type="ECO:0000313" key="2">
    <source>
        <dbReference type="Proteomes" id="UP000035526"/>
    </source>
</evidence>
<dbReference type="InterPro" id="IPR017642">
    <property type="entry name" value="DNA_S_mod_DndB"/>
</dbReference>
<organism evidence="1 2">
    <name type="scientific">Aliarcobacter butzleri L351</name>
    <dbReference type="NCBI Taxonomy" id="1447259"/>
    <lineage>
        <taxon>Bacteria</taxon>
        <taxon>Pseudomonadati</taxon>
        <taxon>Campylobacterota</taxon>
        <taxon>Epsilonproteobacteria</taxon>
        <taxon>Campylobacterales</taxon>
        <taxon>Arcobacteraceae</taxon>
        <taxon>Aliarcobacter</taxon>
    </lineage>
</organism>
<proteinExistence type="predicted"/>
<dbReference type="NCBIfam" id="TIGR03187">
    <property type="entry name" value="DGQHR"/>
    <property type="match status" value="1"/>
</dbReference>
<reference evidence="1 2" key="1">
    <citation type="submission" date="2014-01" db="EMBL/GenBank/DDBJ databases">
        <title>Development of a Comparative Genomic Fingerprinting Assay for High Resolution Genotyping of Arcobacter butzleri.</title>
        <authorList>
            <person name="Webb A.L."/>
            <person name="Inglis G.D."/>
            <person name="Kruczkiewicz P."/>
            <person name="Selinger L.B."/>
            <person name="Taboada E.N."/>
        </authorList>
    </citation>
    <scope>NUCLEOTIDE SEQUENCE [LARGE SCALE GENOMIC DNA]</scope>
    <source>
        <strain evidence="1 2">L351</strain>
    </source>
</reference>
<dbReference type="AlphaFoldDB" id="A0A837J7F0"/>
<accession>A0A837J7F0</accession>
<dbReference type="Pfam" id="PF14072">
    <property type="entry name" value="DndB"/>
    <property type="match status" value="1"/>
</dbReference>
<name>A0A837J7F0_9BACT</name>
<protein>
    <recommendedName>
        <fullName evidence="3">DGQHR domain-containing protein</fullName>
    </recommendedName>
</protein>
<evidence type="ECO:0000313" key="1">
    <source>
        <dbReference type="EMBL" id="KLE02198.1"/>
    </source>
</evidence>
<gene>
    <name evidence="1" type="ORF">AF76_02860</name>
</gene>
<dbReference type="RefSeq" id="WP_046991276.1">
    <property type="nucleotide sequence ID" value="NZ_JAIS01000034.1"/>
</dbReference>
<dbReference type="CDD" id="cd16413">
    <property type="entry name" value="DGQHR_domain"/>
    <property type="match status" value="1"/>
</dbReference>
<dbReference type="InterPro" id="IPR017601">
    <property type="entry name" value="DGQHR-contain_dom"/>
</dbReference>
<dbReference type="NCBIfam" id="NF041060">
    <property type="entry name" value="DpdB"/>
    <property type="match status" value="1"/>
</dbReference>
<dbReference type="EMBL" id="JAIS01000034">
    <property type="protein sequence ID" value="KLE02198.1"/>
    <property type="molecule type" value="Genomic_DNA"/>
</dbReference>
<comment type="caution">
    <text evidence="1">The sequence shown here is derived from an EMBL/GenBank/DDBJ whole genome shotgun (WGS) entry which is preliminary data.</text>
</comment>